<gene>
    <name evidence="2" type="ORF">NCTC11661_00180</name>
</gene>
<sequence>MSKLILRAFEKIEYLFYIPLVFITMFLVLNIMCLEMKSTPIWEVKNDLFSLFNIAFFVIIYGISFFFTILIIGLFRFIFTILNIHLGSTSTNKEINEGNYQLDELRQESICNNNSIMYQEYKELKGNKNLKEYMSYFYFFGNFLLFYDAQLFENGVWHKLKNLNDHFAGILSIINMILFFYFTWVINYNSDYTGIKKVEVNKSLES</sequence>
<feature type="transmembrane region" description="Helical" evidence="1">
    <location>
        <begin position="52"/>
        <end position="79"/>
    </location>
</feature>
<evidence type="ECO:0000313" key="3">
    <source>
        <dbReference type="Proteomes" id="UP000255515"/>
    </source>
</evidence>
<keyword evidence="1" id="KW-0812">Transmembrane</keyword>
<accession>A0A376BY18</accession>
<proteinExistence type="predicted"/>
<evidence type="ECO:0000313" key="2">
    <source>
        <dbReference type="EMBL" id="SSZ46536.1"/>
    </source>
</evidence>
<dbReference type="RefSeq" id="WP_002687320.1">
    <property type="nucleotide sequence ID" value="NZ_UFTJ01000001.1"/>
</dbReference>
<protein>
    <submittedName>
        <fullName evidence="2">Uncharacterized protein</fullName>
    </submittedName>
</protein>
<feature type="transmembrane region" description="Helical" evidence="1">
    <location>
        <begin position="12"/>
        <end position="32"/>
    </location>
</feature>
<feature type="transmembrane region" description="Helical" evidence="1">
    <location>
        <begin position="167"/>
        <end position="187"/>
    </location>
</feature>
<organism evidence="2 3">
    <name type="scientific">Bergeyella zoohelcum</name>
    <dbReference type="NCBI Taxonomy" id="1015"/>
    <lineage>
        <taxon>Bacteria</taxon>
        <taxon>Pseudomonadati</taxon>
        <taxon>Bacteroidota</taxon>
        <taxon>Flavobacteriia</taxon>
        <taxon>Flavobacteriales</taxon>
        <taxon>Weeksellaceae</taxon>
        <taxon>Bergeyella</taxon>
    </lineage>
</organism>
<name>A0A376BY18_9FLAO</name>
<evidence type="ECO:0000256" key="1">
    <source>
        <dbReference type="SAM" id="Phobius"/>
    </source>
</evidence>
<reference evidence="2 3" key="1">
    <citation type="submission" date="2018-06" db="EMBL/GenBank/DDBJ databases">
        <authorList>
            <consortium name="Pathogen Informatics"/>
            <person name="Doyle S."/>
        </authorList>
    </citation>
    <scope>NUCLEOTIDE SEQUENCE [LARGE SCALE GENOMIC DNA]</scope>
    <source>
        <strain evidence="2 3">NCTC11661</strain>
    </source>
</reference>
<keyword evidence="1" id="KW-0472">Membrane</keyword>
<dbReference type="EMBL" id="UFTJ01000001">
    <property type="protein sequence ID" value="SSZ46536.1"/>
    <property type="molecule type" value="Genomic_DNA"/>
</dbReference>
<dbReference type="Proteomes" id="UP000255515">
    <property type="component" value="Unassembled WGS sequence"/>
</dbReference>
<dbReference type="AlphaFoldDB" id="A0A376BY18"/>
<feature type="transmembrane region" description="Helical" evidence="1">
    <location>
        <begin position="130"/>
        <end position="147"/>
    </location>
</feature>
<keyword evidence="1" id="KW-1133">Transmembrane helix</keyword>